<dbReference type="OrthoDB" id="2802946at2759"/>
<dbReference type="AlphaFoldDB" id="A0A4S4M4K2"/>
<dbReference type="Pfam" id="PF12851">
    <property type="entry name" value="Tet_JBP"/>
    <property type="match status" value="1"/>
</dbReference>
<feature type="domain" description="CxC2-like cysteine cluster KDZ transposase-associated" evidence="8">
    <location>
        <begin position="546"/>
        <end position="582"/>
    </location>
</feature>
<feature type="domain" description="2OGFeDO JBP1/TET oxygenase" evidence="7">
    <location>
        <begin position="225"/>
        <end position="351"/>
    </location>
</feature>
<feature type="compositionally biased region" description="Pro residues" evidence="6">
    <location>
        <begin position="360"/>
        <end position="370"/>
    </location>
</feature>
<keyword evidence="4" id="KW-0560">Oxidoreductase</keyword>
<dbReference type="InterPro" id="IPR041457">
    <property type="entry name" value="CxC2_KDZ-assoc"/>
</dbReference>
<evidence type="ECO:0000313" key="10">
    <source>
        <dbReference type="Proteomes" id="UP000308730"/>
    </source>
</evidence>
<keyword evidence="5" id="KW-0408">Iron</keyword>
<comment type="caution">
    <text evidence="9">The sequence shown here is derived from an EMBL/GenBank/DDBJ whole genome shotgun (WGS) entry which is preliminary data.</text>
</comment>
<evidence type="ECO:0000256" key="3">
    <source>
        <dbReference type="ARBA" id="ARBA00022964"/>
    </source>
</evidence>
<evidence type="ECO:0000259" key="7">
    <source>
        <dbReference type="Pfam" id="PF12851"/>
    </source>
</evidence>
<evidence type="ECO:0000256" key="4">
    <source>
        <dbReference type="ARBA" id="ARBA00023002"/>
    </source>
</evidence>
<evidence type="ECO:0000256" key="1">
    <source>
        <dbReference type="ARBA" id="ARBA00001954"/>
    </source>
</evidence>
<keyword evidence="10" id="KW-1185">Reference proteome</keyword>
<evidence type="ECO:0000313" key="9">
    <source>
        <dbReference type="EMBL" id="THH19358.1"/>
    </source>
</evidence>
<accession>A0A4S4M4K2</accession>
<feature type="region of interest" description="Disordered" evidence="6">
    <location>
        <begin position="493"/>
        <end position="538"/>
    </location>
</feature>
<protein>
    <submittedName>
        <fullName evidence="9">Uncharacterized protein</fullName>
    </submittedName>
</protein>
<dbReference type="Proteomes" id="UP000308730">
    <property type="component" value="Unassembled WGS sequence"/>
</dbReference>
<dbReference type="Pfam" id="PF18803">
    <property type="entry name" value="CxC2"/>
    <property type="match status" value="1"/>
</dbReference>
<dbReference type="EMBL" id="SGPM01000543">
    <property type="protein sequence ID" value="THH19358.1"/>
    <property type="molecule type" value="Genomic_DNA"/>
</dbReference>
<reference evidence="9 10" key="1">
    <citation type="submission" date="2019-02" db="EMBL/GenBank/DDBJ databases">
        <title>Genome sequencing of the rare red list fungi Antrodiella citrinella (Flaviporus citrinellus).</title>
        <authorList>
            <person name="Buettner E."/>
            <person name="Kellner H."/>
        </authorList>
    </citation>
    <scope>NUCLEOTIDE SEQUENCE [LARGE SCALE GENOMIC DNA]</scope>
    <source>
        <strain evidence="9 10">DSM 108506</strain>
    </source>
</reference>
<comment type="cofactor">
    <cofactor evidence="1">
        <name>Fe(2+)</name>
        <dbReference type="ChEBI" id="CHEBI:29033"/>
    </cofactor>
</comment>
<feature type="region of interest" description="Disordered" evidence="6">
    <location>
        <begin position="339"/>
        <end position="379"/>
    </location>
</feature>
<keyword evidence="3" id="KW-0223">Dioxygenase</keyword>
<proteinExistence type="predicted"/>
<sequence length="582" mass="65135">MRSNIESDYKSVVAEYMADLFKCLLLDRSGEHSTNHLERPPSMSDRVLEDAHQMCDALVTALLRPVYLSWDVEQYVQRLGPGITGINETLESDLRRRFPPILPGNRATYISNNPVTIVDCFGRIIGWVVPNVLSRDQQIKMVNAAKCLSSNIRTNYARHAMGPKASSWRGNHSYFKNPAHCTLIHPGYVNFSPGWYEAGHDDDATAVPAPSPLLQSPAGSLWCETLTDVHAILAGAMRIMHPQQYVAASDLTNALAGVEDVHTAITNWGVGPFNAVSVIANRETPHHRDPGTTLRCYDMMISVGPFTSAPMHLEGLGIEIENTPGTLIVLPGKTTRISTGEVHSGRRTKRKVAVYDTHPVEPPGPSPPPSDVEEGPSNQSFFHDLGAEPDHAYYGDGVYYSMSQNDFLRNWLPFRSVYEADILDREAIPNERKCMAPLLCSDCCRTEHIRHPFHRPDRWNGVTFLRTLGWQAEVGLELYVGHALGARCPVYGEESTTDPRFEPPPSGEAEDDTEEDRNDNAHFAEETQGYDVDEMRRPKGSDPWRNRFLTIVDITGIHYIRVKYCRCADTIPEHRQLLRAGL</sequence>
<dbReference type="InterPro" id="IPR024779">
    <property type="entry name" value="2OGFeDO_JBP1/TET_oxygenase_dom"/>
</dbReference>
<feature type="compositionally biased region" description="Acidic residues" evidence="6">
    <location>
        <begin position="508"/>
        <end position="517"/>
    </location>
</feature>
<evidence type="ECO:0000256" key="5">
    <source>
        <dbReference type="ARBA" id="ARBA00023004"/>
    </source>
</evidence>
<name>A0A4S4M4K2_9APHY</name>
<dbReference type="GO" id="GO:0051213">
    <property type="term" value="F:dioxygenase activity"/>
    <property type="evidence" value="ECO:0007669"/>
    <property type="project" value="UniProtKB-KW"/>
</dbReference>
<evidence type="ECO:0000259" key="8">
    <source>
        <dbReference type="Pfam" id="PF18803"/>
    </source>
</evidence>
<evidence type="ECO:0000256" key="6">
    <source>
        <dbReference type="SAM" id="MobiDB-lite"/>
    </source>
</evidence>
<organism evidence="9 10">
    <name type="scientific">Antrodiella citrinella</name>
    <dbReference type="NCBI Taxonomy" id="2447956"/>
    <lineage>
        <taxon>Eukaryota</taxon>
        <taxon>Fungi</taxon>
        <taxon>Dikarya</taxon>
        <taxon>Basidiomycota</taxon>
        <taxon>Agaricomycotina</taxon>
        <taxon>Agaricomycetes</taxon>
        <taxon>Polyporales</taxon>
        <taxon>Steccherinaceae</taxon>
        <taxon>Antrodiella</taxon>
    </lineage>
</organism>
<evidence type="ECO:0000256" key="2">
    <source>
        <dbReference type="ARBA" id="ARBA00022723"/>
    </source>
</evidence>
<gene>
    <name evidence="9" type="ORF">EUX98_g8788</name>
</gene>
<keyword evidence="2" id="KW-0479">Metal-binding</keyword>
<dbReference type="GO" id="GO:0046872">
    <property type="term" value="F:metal ion binding"/>
    <property type="evidence" value="ECO:0007669"/>
    <property type="project" value="UniProtKB-KW"/>
</dbReference>
<feature type="non-terminal residue" evidence="9">
    <location>
        <position position="582"/>
    </location>
</feature>